<dbReference type="Gene3D" id="2.60.40.2840">
    <property type="match status" value="1"/>
</dbReference>
<protein>
    <recommendedName>
        <fullName evidence="1">SKICH domain-containing protein</fullName>
    </recommendedName>
</protein>
<accession>A0A6J8ELI8</accession>
<dbReference type="Pfam" id="PF17751">
    <property type="entry name" value="SKICH"/>
    <property type="match status" value="1"/>
</dbReference>
<dbReference type="Proteomes" id="UP000507470">
    <property type="component" value="Unassembled WGS sequence"/>
</dbReference>
<feature type="domain" description="SKICH" evidence="1">
    <location>
        <begin position="18"/>
        <end position="122"/>
    </location>
</feature>
<keyword evidence="3" id="KW-1185">Reference proteome</keyword>
<evidence type="ECO:0000313" key="2">
    <source>
        <dbReference type="EMBL" id="CAC5419941.1"/>
    </source>
</evidence>
<proteinExistence type="predicted"/>
<reference evidence="2 3" key="1">
    <citation type="submission" date="2020-06" db="EMBL/GenBank/DDBJ databases">
        <authorList>
            <person name="Li R."/>
            <person name="Bekaert M."/>
        </authorList>
    </citation>
    <scope>NUCLEOTIDE SEQUENCE [LARGE SCALE GENOMIC DNA]</scope>
    <source>
        <strain evidence="3">wild</strain>
    </source>
</reference>
<sequence>MSDFDFELENINASSDLVTFRPVRDCYSNETRIRLQWDIGDSFDPEVLDYVGLFNTEWNSVDDFLAYKWAPLYPRHAYSIRRRCVQFMDSDLDHVRMPGVDFVFLYVAKGDHVVGISNTFQFRGLTGYEEDFCFDTLEKLAGANPTTESRKRQTTASLPPGLPLCSPSKRRVFKERILTVYKDHKTLASDFKPAQAWTENLNIVKQPVVKEYDDNEQVVVSYVPIVPLQTDDNKSTSAQVAVEGKNKSSNKKLIYDIRTQNAKWITEELALIPYPPSPQCIEFPVRLPLLPGPHGILEKITAGAGSCTFCSLSKVVISELAHREQLHEATIRNLKSNLGAMKVKEVIVKKKEKRHYKPFQGSKEELFYKKKIGDLLRKNNGLLKQAKHWKNECLISQRETKNIKLTENIQIVDDDNTQGTQTADHLIKEAIKALTEKHTTDSGCNTITSEYSSDSDKEENGWKIQKSKRMLRLQKVISQQSQTIQTVNRNVAVQRAVIDKQAKEIKKLKKALSKQVKANTTADRKLTEMTERVRSILRGRFKEKQGEWRQFARKINNGPFQEIRPMGATGAAIQQQEAITKQPRLFFGINSTSIPGLPQRIPGKSERICPTCKMVFSPNVDPHVIEEHIVFHQVYTKKFHAD</sequence>
<dbReference type="OrthoDB" id="6068733at2759"/>
<gene>
    <name evidence="2" type="ORF">MCOR_52217</name>
</gene>
<evidence type="ECO:0000259" key="1">
    <source>
        <dbReference type="Pfam" id="PF17751"/>
    </source>
</evidence>
<dbReference type="AlphaFoldDB" id="A0A6J8ELI8"/>
<name>A0A6J8ELI8_MYTCO</name>
<dbReference type="InterPro" id="IPR041611">
    <property type="entry name" value="SKICH"/>
</dbReference>
<evidence type="ECO:0000313" key="3">
    <source>
        <dbReference type="Proteomes" id="UP000507470"/>
    </source>
</evidence>
<dbReference type="EMBL" id="CACVKT020009064">
    <property type="protein sequence ID" value="CAC5419941.1"/>
    <property type="molecule type" value="Genomic_DNA"/>
</dbReference>
<organism evidence="2 3">
    <name type="scientific">Mytilus coruscus</name>
    <name type="common">Sea mussel</name>
    <dbReference type="NCBI Taxonomy" id="42192"/>
    <lineage>
        <taxon>Eukaryota</taxon>
        <taxon>Metazoa</taxon>
        <taxon>Spiralia</taxon>
        <taxon>Lophotrochozoa</taxon>
        <taxon>Mollusca</taxon>
        <taxon>Bivalvia</taxon>
        <taxon>Autobranchia</taxon>
        <taxon>Pteriomorphia</taxon>
        <taxon>Mytilida</taxon>
        <taxon>Mytiloidea</taxon>
        <taxon>Mytilidae</taxon>
        <taxon>Mytilinae</taxon>
        <taxon>Mytilus</taxon>
    </lineage>
</organism>